<dbReference type="PANTHER" id="PTHR37816">
    <property type="entry name" value="YALI0E33011P"/>
    <property type="match status" value="1"/>
</dbReference>
<accession>A0A3B0X842</accession>
<dbReference type="Gene3D" id="3.40.50.300">
    <property type="entry name" value="P-loop containing nucleotide triphosphate hydrolases"/>
    <property type="match status" value="1"/>
</dbReference>
<proteinExistence type="predicted"/>
<name>A0A3B0X842_9ZZZZ</name>
<dbReference type="CDD" id="cd02019">
    <property type="entry name" value="NK"/>
    <property type="match status" value="1"/>
</dbReference>
<dbReference type="PANTHER" id="PTHR37816:SF3">
    <property type="entry name" value="MODULATES DNA TOPOLOGY"/>
    <property type="match status" value="1"/>
</dbReference>
<evidence type="ECO:0000313" key="1">
    <source>
        <dbReference type="EMBL" id="VAW59097.1"/>
    </source>
</evidence>
<dbReference type="InterPro" id="IPR052922">
    <property type="entry name" value="Cytidylate_Kinase-2"/>
</dbReference>
<protein>
    <recommendedName>
        <fullName evidence="2">Adenylate kinase</fullName>
    </recommendedName>
</protein>
<dbReference type="AlphaFoldDB" id="A0A3B0X842"/>
<evidence type="ECO:0008006" key="2">
    <source>
        <dbReference type="Google" id="ProtNLM"/>
    </source>
</evidence>
<dbReference type="SUPFAM" id="SSF52540">
    <property type="entry name" value="P-loop containing nucleoside triphosphate hydrolases"/>
    <property type="match status" value="1"/>
</dbReference>
<sequence>MHSDPKSYASFVALRYNATKTTKLFGLVNSALCLKIGKYMRIHITGNAGSGKSTFAKNIGDILGLHVYGLDKIVWKEGWEKTPLHERKSLEEEILEKPQWIIEGVSSIARQAADITIFLDFPRSVCYLRCVKRNWRYLFSSRPGLPDNCPEIKIIPTLAKIIWQFPYMSKPIIINEMDMENKRIITISSNDEMSQFVRKLRHNEPDKIVDPVGLTIYPYSL</sequence>
<gene>
    <name evidence="1" type="ORF">MNBD_GAMMA11-792</name>
</gene>
<organism evidence="1">
    <name type="scientific">hydrothermal vent metagenome</name>
    <dbReference type="NCBI Taxonomy" id="652676"/>
    <lineage>
        <taxon>unclassified sequences</taxon>
        <taxon>metagenomes</taxon>
        <taxon>ecological metagenomes</taxon>
    </lineage>
</organism>
<reference evidence="1" key="1">
    <citation type="submission" date="2018-06" db="EMBL/GenBank/DDBJ databases">
        <authorList>
            <person name="Zhirakovskaya E."/>
        </authorList>
    </citation>
    <scope>NUCLEOTIDE SEQUENCE</scope>
</reference>
<dbReference type="InterPro" id="IPR027417">
    <property type="entry name" value="P-loop_NTPase"/>
</dbReference>
<dbReference type="EMBL" id="UOFG01000066">
    <property type="protein sequence ID" value="VAW59097.1"/>
    <property type="molecule type" value="Genomic_DNA"/>
</dbReference>